<organism evidence="3 4">
    <name type="scientific">Rotaria socialis</name>
    <dbReference type="NCBI Taxonomy" id="392032"/>
    <lineage>
        <taxon>Eukaryota</taxon>
        <taxon>Metazoa</taxon>
        <taxon>Spiralia</taxon>
        <taxon>Gnathifera</taxon>
        <taxon>Rotifera</taxon>
        <taxon>Eurotatoria</taxon>
        <taxon>Bdelloidea</taxon>
        <taxon>Philodinida</taxon>
        <taxon>Philodinidae</taxon>
        <taxon>Rotaria</taxon>
    </lineage>
</organism>
<dbReference type="InterPro" id="IPR052394">
    <property type="entry name" value="LRR-containing"/>
</dbReference>
<dbReference type="EMBL" id="CAJNYV010001278">
    <property type="protein sequence ID" value="CAF3413266.1"/>
    <property type="molecule type" value="Genomic_DNA"/>
</dbReference>
<dbReference type="Proteomes" id="UP000663838">
    <property type="component" value="Unassembled WGS sequence"/>
</dbReference>
<name>A0A820W7N6_9BILA</name>
<dbReference type="Proteomes" id="UP000663865">
    <property type="component" value="Unassembled WGS sequence"/>
</dbReference>
<feature type="region of interest" description="Disordered" evidence="1">
    <location>
        <begin position="20"/>
        <end position="63"/>
    </location>
</feature>
<dbReference type="Pfam" id="PF13516">
    <property type="entry name" value="LRR_6"/>
    <property type="match status" value="3"/>
</dbReference>
<feature type="compositionally biased region" description="Basic and acidic residues" evidence="1">
    <location>
        <begin position="22"/>
        <end position="31"/>
    </location>
</feature>
<comment type="caution">
    <text evidence="3">The sequence shown here is derived from an EMBL/GenBank/DDBJ whole genome shotgun (WGS) entry which is preliminary data.</text>
</comment>
<feature type="compositionally biased region" description="Low complexity" evidence="1">
    <location>
        <begin position="53"/>
        <end position="63"/>
    </location>
</feature>
<evidence type="ECO:0000313" key="4">
    <source>
        <dbReference type="Proteomes" id="UP000663838"/>
    </source>
</evidence>
<dbReference type="InterPro" id="IPR032675">
    <property type="entry name" value="LRR_dom_sf"/>
</dbReference>
<evidence type="ECO:0000313" key="3">
    <source>
        <dbReference type="EMBL" id="CAF4512897.1"/>
    </source>
</evidence>
<reference evidence="3" key="1">
    <citation type="submission" date="2021-02" db="EMBL/GenBank/DDBJ databases">
        <authorList>
            <person name="Nowell W R."/>
        </authorList>
    </citation>
    <scope>NUCLEOTIDE SEQUENCE</scope>
</reference>
<gene>
    <name evidence="2" type="ORF">KIK155_LOCUS9233</name>
    <name evidence="3" type="ORF">TOA249_LOCUS4400</name>
</gene>
<dbReference type="EMBL" id="CAJOBS010000167">
    <property type="protein sequence ID" value="CAF4512897.1"/>
    <property type="molecule type" value="Genomic_DNA"/>
</dbReference>
<dbReference type="InterPro" id="IPR001611">
    <property type="entry name" value="Leu-rich_rpt"/>
</dbReference>
<dbReference type="PANTHER" id="PTHR24114:SF2">
    <property type="entry name" value="F-BOX DOMAIN-CONTAINING PROTEIN-RELATED"/>
    <property type="match status" value="1"/>
</dbReference>
<dbReference type="Gene3D" id="3.80.10.10">
    <property type="entry name" value="Ribonuclease Inhibitor"/>
    <property type="match status" value="3"/>
</dbReference>
<dbReference type="SMART" id="SM00368">
    <property type="entry name" value="LRR_RI"/>
    <property type="match status" value="8"/>
</dbReference>
<evidence type="ECO:0000313" key="2">
    <source>
        <dbReference type="EMBL" id="CAF3413266.1"/>
    </source>
</evidence>
<dbReference type="PANTHER" id="PTHR24114">
    <property type="entry name" value="LEUCINE RICH REPEAT FAMILY PROTEIN"/>
    <property type="match status" value="1"/>
</dbReference>
<sequence>MQKRNSEVFKNPTYLVRPLTVDPKRRLERSKNINTNTNERRPKSSGAETSTLNNSEFQSNSTSTTFSFASDEDYDTDLEDDINPDVDHSSIGIYKRVCAYENIVPVGLYLKNHDKKELVMRFYGLGSRGIRGFLPSLGRNTTITKLDLTSNGLGDKGILYLSKILLDNIAIVDLNLSHNFISVFGARELFNMFKDNRTINHLNLEGNLLNDESACLFAEIISNTGQIRTLNLAKNRLGSGSGFFLGRALAENTTMESLDLSWNSINGKGAVALIKGMQENVFLKILNLAHNGLSGPECGRAWLNAFKENTSLVELDLSHNRLTVESAIFIGRGLAKTESLQKIFLTANPLESAGCYAIVKPLIAKDAVPNKLELIDLTEIQYNLDFKDLGSQVKVQCPNLRILVGDKPLPPKLVKRRTQPSPIERLHTLFRRRPQLDLANFFYSAATCDDDDDDDDDEDDKSASRISNRALFKKAIEEKLQGQFSDEDIDKILEEINQFDCKKFGQVFDNKPTTTNFSSAAWRFKS</sequence>
<dbReference type="AlphaFoldDB" id="A0A820W7N6"/>
<accession>A0A820W7N6</accession>
<evidence type="ECO:0000256" key="1">
    <source>
        <dbReference type="SAM" id="MobiDB-lite"/>
    </source>
</evidence>
<dbReference type="SUPFAM" id="SSF52047">
    <property type="entry name" value="RNI-like"/>
    <property type="match status" value="1"/>
</dbReference>
<proteinExistence type="predicted"/>
<protein>
    <submittedName>
        <fullName evidence="3">Uncharacterized protein</fullName>
    </submittedName>
</protein>